<keyword evidence="2" id="KW-0472">Membrane</keyword>
<reference evidence="3" key="1">
    <citation type="journal article" date="2020" name="Fungal Divers.">
        <title>Resolving the Mortierellaceae phylogeny through synthesis of multi-gene phylogenetics and phylogenomics.</title>
        <authorList>
            <person name="Vandepol N."/>
            <person name="Liber J."/>
            <person name="Desiro A."/>
            <person name="Na H."/>
            <person name="Kennedy M."/>
            <person name="Barry K."/>
            <person name="Grigoriev I.V."/>
            <person name="Miller A.N."/>
            <person name="O'Donnell K."/>
            <person name="Stajich J.E."/>
            <person name="Bonito G."/>
        </authorList>
    </citation>
    <scope>NUCLEOTIDE SEQUENCE</scope>
    <source>
        <strain evidence="3">NRRL 6426</strain>
    </source>
</reference>
<evidence type="ECO:0000313" key="3">
    <source>
        <dbReference type="EMBL" id="KAF9152410.1"/>
    </source>
</evidence>
<keyword evidence="4" id="KW-1185">Reference proteome</keyword>
<dbReference type="AlphaFoldDB" id="A0A9P5S0X8"/>
<feature type="region of interest" description="Disordered" evidence="1">
    <location>
        <begin position="110"/>
        <end position="145"/>
    </location>
</feature>
<accession>A0A9P5S0X8</accession>
<dbReference type="PANTHER" id="PTHR34391:SF1">
    <property type="entry name" value="UPF0658 GOLGI APPARATUS MEMBRANE PROTEIN C1952.10C-RELATED"/>
    <property type="match status" value="1"/>
</dbReference>
<protein>
    <submittedName>
        <fullName evidence="3">Uncharacterized protein</fullName>
    </submittedName>
</protein>
<keyword evidence="2" id="KW-0812">Transmembrane</keyword>
<proteinExistence type="predicted"/>
<feature type="transmembrane region" description="Helical" evidence="2">
    <location>
        <begin position="246"/>
        <end position="266"/>
    </location>
</feature>
<dbReference type="OrthoDB" id="2448307at2759"/>
<organism evidence="3 4">
    <name type="scientific">Linnemannia schmuckeri</name>
    <dbReference type="NCBI Taxonomy" id="64567"/>
    <lineage>
        <taxon>Eukaryota</taxon>
        <taxon>Fungi</taxon>
        <taxon>Fungi incertae sedis</taxon>
        <taxon>Mucoromycota</taxon>
        <taxon>Mortierellomycotina</taxon>
        <taxon>Mortierellomycetes</taxon>
        <taxon>Mortierellales</taxon>
        <taxon>Mortierellaceae</taxon>
        <taxon>Linnemannia</taxon>
    </lineage>
</organism>
<feature type="compositionally biased region" description="Low complexity" evidence="1">
    <location>
        <begin position="35"/>
        <end position="51"/>
    </location>
</feature>
<feature type="transmembrane region" description="Helical" evidence="2">
    <location>
        <begin position="347"/>
        <end position="368"/>
    </location>
</feature>
<feature type="compositionally biased region" description="Low complexity" evidence="1">
    <location>
        <begin position="136"/>
        <end position="145"/>
    </location>
</feature>
<feature type="compositionally biased region" description="Polar residues" evidence="1">
    <location>
        <begin position="1"/>
        <end position="22"/>
    </location>
</feature>
<evidence type="ECO:0000256" key="1">
    <source>
        <dbReference type="SAM" id="MobiDB-lite"/>
    </source>
</evidence>
<dbReference type="Proteomes" id="UP000748756">
    <property type="component" value="Unassembled WGS sequence"/>
</dbReference>
<evidence type="ECO:0000256" key="2">
    <source>
        <dbReference type="SAM" id="Phobius"/>
    </source>
</evidence>
<dbReference type="EMBL" id="JAAAUQ010000246">
    <property type="protein sequence ID" value="KAF9152410.1"/>
    <property type="molecule type" value="Genomic_DNA"/>
</dbReference>
<feature type="transmembrane region" description="Helical" evidence="2">
    <location>
        <begin position="220"/>
        <end position="239"/>
    </location>
</feature>
<evidence type="ECO:0000313" key="4">
    <source>
        <dbReference type="Proteomes" id="UP000748756"/>
    </source>
</evidence>
<name>A0A9P5S0X8_9FUNG</name>
<dbReference type="PANTHER" id="PTHR34391">
    <property type="entry name" value="UPF0658 GOLGI APPARATUS MEMBRANE PROTEIN C1952.10C-RELATED"/>
    <property type="match status" value="1"/>
</dbReference>
<sequence length="501" mass="57076">MSGNQGPAMQHYNQSFEQNHPLQSDYDPSAKYPPHQQHNNNQYQQQQQGYQRGDHDYNQGYDYNNSNNSNNNNQLSNLHQASPLQLDQLQAQRQYNQQQQRYNDADEALKQQHRVARTSDNKSANDHLYPPQPNRSSSSIDMQDGSSLKNSFSTLFRFPCSTNGKALMLVIGLEALLVIILQTIIVVKYFDALRDTPIEPRIGEKMMPPYLDSGNASRAIPAYLIVFVFAQLFQLVLAWDAVRGQNTIEMIGIVIFNLCCFAYSIFEITQTQQSLSESSLYFQPEGSAFILSESLVPLIGANVVVSGLSQCAVTWLAYQLFQEFGWKIYKKIGADPRMKRMYRAYQIYVVLIKMDLFFFVGFSIQFIYLTLTKDTSDPEYWLTIVVLPLTLPILYIAIYAVRHESRRWMTVFLVAMHCGVAYFVFKVVRMYVGVKVVNYKGIRIFLTLFASLCLVTILATILNAAVCYRNFGKGLKPHLLKGTQGTQEMSSATGGRVLEID</sequence>
<gene>
    <name evidence="3" type="ORF">BG015_005309</name>
</gene>
<feature type="transmembrane region" description="Helical" evidence="2">
    <location>
        <begin position="408"/>
        <end position="425"/>
    </location>
</feature>
<feature type="region of interest" description="Disordered" evidence="1">
    <location>
        <begin position="1"/>
        <end position="76"/>
    </location>
</feature>
<dbReference type="InterPro" id="IPR040410">
    <property type="entry name" value="UPF0658_Golgi"/>
</dbReference>
<keyword evidence="2" id="KW-1133">Transmembrane helix</keyword>
<dbReference type="GO" id="GO:0005794">
    <property type="term" value="C:Golgi apparatus"/>
    <property type="evidence" value="ECO:0007669"/>
    <property type="project" value="TreeGrafter"/>
</dbReference>
<comment type="caution">
    <text evidence="3">The sequence shown here is derived from an EMBL/GenBank/DDBJ whole genome shotgun (WGS) entry which is preliminary data.</text>
</comment>
<feature type="transmembrane region" description="Helical" evidence="2">
    <location>
        <begin position="166"/>
        <end position="190"/>
    </location>
</feature>
<feature type="compositionally biased region" description="Low complexity" evidence="1">
    <location>
        <begin position="58"/>
        <end position="76"/>
    </location>
</feature>
<feature type="transmembrane region" description="Helical" evidence="2">
    <location>
        <begin position="380"/>
        <end position="401"/>
    </location>
</feature>
<feature type="transmembrane region" description="Helical" evidence="2">
    <location>
        <begin position="445"/>
        <end position="468"/>
    </location>
</feature>